<comment type="caution">
    <text evidence="3">The sequence shown here is derived from an EMBL/GenBank/DDBJ whole genome shotgun (WGS) entry which is preliminary data.</text>
</comment>
<keyword evidence="4" id="KW-1185">Reference proteome</keyword>
<keyword evidence="1" id="KW-0732">Signal</keyword>
<dbReference type="Proteomes" id="UP001595886">
    <property type="component" value="Unassembled WGS sequence"/>
</dbReference>
<sequence length="158" mass="16622">MRPISLLAAALLLGGGSAMAAQDAGHPASHAAPAAGTGIVREKAPKGAKVFFVEPKDGATVGREVKLKFGVEGIEIKPAGDTTPNTGHHHLLIDAKELPPLDMPIPADATHKHYGKGQTEDTITLEPGTHTLQLDFGDTRHVQFDPPIVSEKITIHVK</sequence>
<dbReference type="InterPro" id="IPR025512">
    <property type="entry name" value="DUF4399"/>
</dbReference>
<gene>
    <name evidence="3" type="ORF">ACFO6Q_13235</name>
</gene>
<dbReference type="EMBL" id="JBHSHD010000010">
    <property type="protein sequence ID" value="MFC4821291.1"/>
    <property type="molecule type" value="Genomic_DNA"/>
</dbReference>
<evidence type="ECO:0000256" key="1">
    <source>
        <dbReference type="SAM" id="SignalP"/>
    </source>
</evidence>
<protein>
    <submittedName>
        <fullName evidence="3">DUF4399 domain-containing protein</fullName>
    </submittedName>
</protein>
<evidence type="ECO:0000313" key="3">
    <source>
        <dbReference type="EMBL" id="MFC4821291.1"/>
    </source>
</evidence>
<name>A0ABV9QW65_9GAMM</name>
<reference evidence="4" key="1">
    <citation type="journal article" date="2019" name="Int. J. Syst. Evol. Microbiol.">
        <title>The Global Catalogue of Microorganisms (GCM) 10K type strain sequencing project: providing services to taxonomists for standard genome sequencing and annotation.</title>
        <authorList>
            <consortium name="The Broad Institute Genomics Platform"/>
            <consortium name="The Broad Institute Genome Sequencing Center for Infectious Disease"/>
            <person name="Wu L."/>
            <person name="Ma J."/>
        </authorList>
    </citation>
    <scope>NUCLEOTIDE SEQUENCE [LARGE SCALE GENOMIC DNA]</scope>
    <source>
        <strain evidence="4">CCUG 30340</strain>
    </source>
</reference>
<proteinExistence type="predicted"/>
<accession>A0ABV9QW65</accession>
<organism evidence="3 4">
    <name type="scientific">Dokdonella ginsengisoli</name>
    <dbReference type="NCBI Taxonomy" id="363846"/>
    <lineage>
        <taxon>Bacteria</taxon>
        <taxon>Pseudomonadati</taxon>
        <taxon>Pseudomonadota</taxon>
        <taxon>Gammaproteobacteria</taxon>
        <taxon>Lysobacterales</taxon>
        <taxon>Rhodanobacteraceae</taxon>
        <taxon>Dokdonella</taxon>
    </lineage>
</organism>
<feature type="domain" description="DUF4399" evidence="2">
    <location>
        <begin position="68"/>
        <end position="158"/>
    </location>
</feature>
<feature type="signal peptide" evidence="1">
    <location>
        <begin position="1"/>
        <end position="20"/>
    </location>
</feature>
<evidence type="ECO:0000259" key="2">
    <source>
        <dbReference type="Pfam" id="PF14347"/>
    </source>
</evidence>
<dbReference type="Pfam" id="PF14347">
    <property type="entry name" value="DUF4399"/>
    <property type="match status" value="1"/>
</dbReference>
<feature type="chain" id="PRO_5046949970" evidence="1">
    <location>
        <begin position="21"/>
        <end position="158"/>
    </location>
</feature>
<dbReference type="RefSeq" id="WP_380021575.1">
    <property type="nucleotide sequence ID" value="NZ_JBHSHD010000010.1"/>
</dbReference>
<evidence type="ECO:0000313" key="4">
    <source>
        <dbReference type="Proteomes" id="UP001595886"/>
    </source>
</evidence>